<dbReference type="Proteomes" id="UP000591803">
    <property type="component" value="Unassembled WGS sequence"/>
</dbReference>
<comment type="caution">
    <text evidence="3">The sequence shown here is derived from an EMBL/GenBank/DDBJ whole genome shotgun (WGS) entry which is preliminary data.</text>
</comment>
<dbReference type="EMBL" id="JABXRI010000001">
    <property type="protein sequence ID" value="MBA8062287.1"/>
    <property type="molecule type" value="Genomic_DNA"/>
</dbReference>
<dbReference type="GO" id="GO:0046872">
    <property type="term" value="F:metal ion binding"/>
    <property type="evidence" value="ECO:0007669"/>
    <property type="project" value="InterPro"/>
</dbReference>
<accession>A0A7W3D3E6</accession>
<dbReference type="InterPro" id="IPR011761">
    <property type="entry name" value="ATP-grasp"/>
</dbReference>
<dbReference type="InterPro" id="IPR048764">
    <property type="entry name" value="PylC_N"/>
</dbReference>
<feature type="domain" description="ATP-grasp" evidence="2">
    <location>
        <begin position="111"/>
        <end position="281"/>
    </location>
</feature>
<proteinExistence type="predicted"/>
<dbReference type="Pfam" id="PF15632">
    <property type="entry name" value="ATPgrasp_Ter"/>
    <property type="match status" value="1"/>
</dbReference>
<dbReference type="PROSITE" id="PS50975">
    <property type="entry name" value="ATP_GRASP"/>
    <property type="match status" value="1"/>
</dbReference>
<name>A0A7W3D3E6_CITFR</name>
<dbReference type="SUPFAM" id="SSF56059">
    <property type="entry name" value="Glutathione synthetase ATP-binding domain-like"/>
    <property type="match status" value="1"/>
</dbReference>
<evidence type="ECO:0000313" key="4">
    <source>
        <dbReference type="Proteomes" id="UP000591803"/>
    </source>
</evidence>
<organism evidence="3 4">
    <name type="scientific">Citrobacter freundii</name>
    <dbReference type="NCBI Taxonomy" id="546"/>
    <lineage>
        <taxon>Bacteria</taxon>
        <taxon>Pseudomonadati</taxon>
        <taxon>Pseudomonadota</taxon>
        <taxon>Gammaproteobacteria</taxon>
        <taxon>Enterobacterales</taxon>
        <taxon>Enterobacteriaceae</taxon>
        <taxon>Citrobacter</taxon>
        <taxon>Citrobacter freundii complex</taxon>
    </lineage>
</organism>
<dbReference type="Gene3D" id="3.30.470.20">
    <property type="entry name" value="ATP-grasp fold, B domain"/>
    <property type="match status" value="1"/>
</dbReference>
<keyword evidence="1" id="KW-0547">Nucleotide-binding</keyword>
<keyword evidence="1" id="KW-0067">ATP-binding</keyword>
<evidence type="ECO:0000256" key="1">
    <source>
        <dbReference type="PROSITE-ProRule" id="PRU00409"/>
    </source>
</evidence>
<dbReference type="Gene3D" id="3.40.50.20">
    <property type="match status" value="1"/>
</dbReference>
<evidence type="ECO:0000259" key="2">
    <source>
        <dbReference type="PROSITE" id="PS50975"/>
    </source>
</evidence>
<gene>
    <name evidence="3" type="ORF">HV077_07730</name>
</gene>
<reference evidence="3 4" key="1">
    <citation type="submission" date="2020-06" db="EMBL/GenBank/DDBJ databases">
        <title>REHAB project genomes.</title>
        <authorList>
            <person name="Shaw L.P."/>
        </authorList>
    </citation>
    <scope>NUCLEOTIDE SEQUENCE [LARGE SCALE GENOMIC DNA]</scope>
    <source>
        <strain evidence="3 4">RHBSTW-00116</strain>
    </source>
</reference>
<dbReference type="Pfam" id="PF21360">
    <property type="entry name" value="PylC-like_N"/>
    <property type="match status" value="1"/>
</dbReference>
<dbReference type="GO" id="GO:0005524">
    <property type="term" value="F:ATP binding"/>
    <property type="evidence" value="ECO:0007669"/>
    <property type="project" value="UniProtKB-UniRule"/>
</dbReference>
<evidence type="ECO:0000313" key="3">
    <source>
        <dbReference type="EMBL" id="MBA8062287.1"/>
    </source>
</evidence>
<sequence>MTNILIFPAGTEIGKEIYYALRHDKHINITLAGSDYDSHARHCACAYHVIPDIAQPNWLDALQQLLQLEKIDYIFPAHDDALLALSEKRDALSATVLCPPHETCHTTRYKSKTYQSLRKILPVPAVYTDSNKITQWPVFVKPDRGQGAQGASCIETPEALASLLAQQSDLIVCEYLSGDEYTVDCFSERDRGLLFCQPRTRSRIRAGIAMTSRLVTLEHVEEYARAISDRFHMRGAWFFQLKRAATGELTLLEVAPRIAGTMALNRVNGINFPLLTVYEAMRKKIALLPVCKELQITRSLSNQYKHSIQFQHVYIDYDDTVIINDKLCLLVITFLYQCINHEISIHLITRHAGDIHLELNTRRISMLFDSIIHLDKDAKKSDWIKQQNSIFIDDSFSERMEVFNAKEIPTFDINMLELLIRD</sequence>
<dbReference type="AlphaFoldDB" id="A0A7W3D3E6"/>
<protein>
    <submittedName>
        <fullName evidence="3">ATP-grasp domain-containing protein</fullName>
    </submittedName>
</protein>